<proteinExistence type="predicted"/>
<evidence type="ECO:0000313" key="1">
    <source>
        <dbReference type="EMBL" id="VFK42379.1"/>
    </source>
</evidence>
<evidence type="ECO:0000313" key="2">
    <source>
        <dbReference type="EMBL" id="VFK48895.1"/>
    </source>
</evidence>
<evidence type="ECO:0000313" key="3">
    <source>
        <dbReference type="EMBL" id="VFK80411.1"/>
    </source>
</evidence>
<name>A0A450Z518_9GAMM</name>
<gene>
    <name evidence="3" type="ORF">BECKSD772D_GA0070982_11122</name>
    <name evidence="2" type="ORF">BECKSD772E_GA0070983_11482</name>
    <name evidence="1" type="ORF">BECKSD772F_GA0070984_11212</name>
</gene>
<reference evidence="2" key="1">
    <citation type="submission" date="2019-02" db="EMBL/GenBank/DDBJ databases">
        <authorList>
            <person name="Gruber-Vodicka R. H."/>
            <person name="Seah K. B. B."/>
        </authorList>
    </citation>
    <scope>NUCLEOTIDE SEQUENCE</scope>
    <source>
        <strain evidence="3">BECK_S127</strain>
        <strain evidence="2">BECK_S1320</strain>
        <strain evidence="1">BECK_S1321</strain>
    </source>
</reference>
<dbReference type="EMBL" id="CAADFR010000121">
    <property type="protein sequence ID" value="VFK42379.1"/>
    <property type="molecule type" value="Genomic_DNA"/>
</dbReference>
<protein>
    <submittedName>
        <fullName evidence="2">Uncharacterized protein</fullName>
    </submittedName>
</protein>
<dbReference type="EMBL" id="CAADFU010000148">
    <property type="protein sequence ID" value="VFK48895.1"/>
    <property type="molecule type" value="Genomic_DNA"/>
</dbReference>
<accession>A0A450Z518</accession>
<dbReference type="EMBL" id="CAADHB010000112">
    <property type="protein sequence ID" value="VFK80411.1"/>
    <property type="molecule type" value="Genomic_DNA"/>
</dbReference>
<organism evidence="2">
    <name type="scientific">Candidatus Kentrum sp. SD</name>
    <dbReference type="NCBI Taxonomy" id="2126332"/>
    <lineage>
        <taxon>Bacteria</taxon>
        <taxon>Pseudomonadati</taxon>
        <taxon>Pseudomonadota</taxon>
        <taxon>Gammaproteobacteria</taxon>
        <taxon>Candidatus Kentrum</taxon>
    </lineage>
</organism>
<dbReference type="AlphaFoldDB" id="A0A450Z518"/>
<sequence length="61" mass="7090">MKSKLTENEPVELQDAEDNVTDIVVDDYKDLEIETLASSHERRLGWNRYALDKGLGFNEYD</sequence>